<comment type="caution">
    <text evidence="2">The sequence shown here is derived from an EMBL/GenBank/DDBJ whole genome shotgun (WGS) entry which is preliminary data.</text>
</comment>
<feature type="transmembrane region" description="Helical" evidence="1">
    <location>
        <begin position="239"/>
        <end position="257"/>
    </location>
</feature>
<dbReference type="Pfam" id="PF04018">
    <property type="entry name" value="VCA0040-like"/>
    <property type="match status" value="1"/>
</dbReference>
<gene>
    <name evidence="2" type="ORF">SDC9_56393</name>
</gene>
<dbReference type="AlphaFoldDB" id="A0A644X1U9"/>
<keyword evidence="1" id="KW-1133">Transmembrane helix</keyword>
<feature type="transmembrane region" description="Helical" evidence="1">
    <location>
        <begin position="263"/>
        <end position="281"/>
    </location>
</feature>
<feature type="transmembrane region" description="Helical" evidence="1">
    <location>
        <begin position="55"/>
        <end position="79"/>
    </location>
</feature>
<keyword evidence="1" id="KW-0812">Transmembrane</keyword>
<keyword evidence="1" id="KW-0472">Membrane</keyword>
<feature type="transmembrane region" description="Helical" evidence="1">
    <location>
        <begin position="114"/>
        <end position="132"/>
    </location>
</feature>
<organism evidence="2">
    <name type="scientific">bioreactor metagenome</name>
    <dbReference type="NCBI Taxonomy" id="1076179"/>
    <lineage>
        <taxon>unclassified sequences</taxon>
        <taxon>metagenomes</taxon>
        <taxon>ecological metagenomes</taxon>
    </lineage>
</organism>
<dbReference type="PANTHER" id="PTHR37308:SF1">
    <property type="entry name" value="POLYPRENYL-PHOSPHATE TRANSPORTER"/>
    <property type="match status" value="1"/>
</dbReference>
<name>A0A644X1U9_9ZZZZ</name>
<evidence type="ECO:0000256" key="1">
    <source>
        <dbReference type="SAM" id="Phobius"/>
    </source>
</evidence>
<feature type="transmembrane region" description="Helical" evidence="1">
    <location>
        <begin position="85"/>
        <end position="102"/>
    </location>
</feature>
<accession>A0A644X1U9</accession>
<feature type="transmembrane region" description="Helical" evidence="1">
    <location>
        <begin position="169"/>
        <end position="188"/>
    </location>
</feature>
<protein>
    <recommendedName>
        <fullName evidence="3">DUF368 domain-containing protein</fullName>
    </recommendedName>
</protein>
<feature type="transmembrane region" description="Helical" evidence="1">
    <location>
        <begin position="208"/>
        <end position="227"/>
    </location>
</feature>
<evidence type="ECO:0008006" key="3">
    <source>
        <dbReference type="Google" id="ProtNLM"/>
    </source>
</evidence>
<dbReference type="InterPro" id="IPR007163">
    <property type="entry name" value="VCA0040-like"/>
</dbReference>
<feature type="transmembrane region" description="Helical" evidence="1">
    <location>
        <begin position="144"/>
        <end position="162"/>
    </location>
</feature>
<evidence type="ECO:0000313" key="2">
    <source>
        <dbReference type="EMBL" id="MPM10069.1"/>
    </source>
</evidence>
<feature type="transmembrane region" description="Helical" evidence="1">
    <location>
        <begin position="6"/>
        <end position="35"/>
    </location>
</feature>
<sequence>MKSVLYRFICGIAVGIGGVLPGVSGGILAISLGIYEKMMLAIGDFFHNVKANFKYLLPIVLGGGIGILLTSNVLSILIARYEAPLLALFSGLVLGSVPGLYSEVRKSGPIKPKHIIAALLGLGIVLLFALGENTAVASGKMTELTIPVSLIAGAVLAFGVVIPGVSSSFILIYMGLYSAVIGVISGVLDLKALATGGVSGAFNRFLEILVPLIFLSIGFGLCALIIIKFVNRMMKRHHMSSYAAIIGFVIGSVALILPKAFTSFNWISVVMLLAGFVLSYLQTRYREKIEKKEAAVLAVEAAQGTSSSENLEK</sequence>
<proteinExistence type="predicted"/>
<reference evidence="2" key="1">
    <citation type="submission" date="2019-08" db="EMBL/GenBank/DDBJ databases">
        <authorList>
            <person name="Kucharzyk K."/>
            <person name="Murdoch R.W."/>
            <person name="Higgins S."/>
            <person name="Loffler F."/>
        </authorList>
    </citation>
    <scope>NUCLEOTIDE SEQUENCE</scope>
</reference>
<dbReference type="PANTHER" id="PTHR37308">
    <property type="entry name" value="INTEGRAL MEMBRANE PROTEIN"/>
    <property type="match status" value="1"/>
</dbReference>
<dbReference type="EMBL" id="VSSQ01001647">
    <property type="protein sequence ID" value="MPM10069.1"/>
    <property type="molecule type" value="Genomic_DNA"/>
</dbReference>